<gene>
    <name evidence="1" type="ORF">XI38_01345</name>
</gene>
<dbReference type="Proteomes" id="UP000037737">
    <property type="component" value="Unassembled WGS sequence"/>
</dbReference>
<dbReference type="AlphaFoldDB" id="A0A0N0RRT0"/>
<organism evidence="1 2">
    <name type="scientific">Microbacterium aurantiacum</name>
    <dbReference type="NCBI Taxonomy" id="162393"/>
    <lineage>
        <taxon>Bacteria</taxon>
        <taxon>Bacillati</taxon>
        <taxon>Actinomycetota</taxon>
        <taxon>Actinomycetes</taxon>
        <taxon>Micrococcales</taxon>
        <taxon>Microbacteriaceae</taxon>
        <taxon>Microbacterium</taxon>
    </lineage>
</organism>
<evidence type="ECO:0000313" key="2">
    <source>
        <dbReference type="Proteomes" id="UP000037737"/>
    </source>
</evidence>
<dbReference type="OrthoDB" id="5125827at2"/>
<accession>A0A0N0RRT0</accession>
<dbReference type="PATRIC" id="fig|84292.3.peg.284"/>
<name>A0A0N0RRT0_9MICO</name>
<dbReference type="EMBL" id="LAVO01000001">
    <property type="protein sequence ID" value="KOS12079.1"/>
    <property type="molecule type" value="Genomic_DNA"/>
</dbReference>
<evidence type="ECO:0000313" key="1">
    <source>
        <dbReference type="EMBL" id="KOS12079.1"/>
    </source>
</evidence>
<keyword evidence="2" id="KW-1185">Reference proteome</keyword>
<dbReference type="KEGG" id="mcw:A8L33_04940"/>
<reference evidence="1" key="1">
    <citation type="submission" date="2015-04" db="EMBL/GenBank/DDBJ databases">
        <title>Complete genome sequence of Microbacterium chocolatum SIT 101, a bacterium enantioselectively hydrolyzing mesomeric diesters.</title>
        <authorList>
            <person name="Li X."/>
            <person name="Xu Y."/>
        </authorList>
    </citation>
    <scope>NUCLEOTIDE SEQUENCE [LARGE SCALE GENOMIC DNA]</scope>
    <source>
        <strain evidence="1">SIT 101</strain>
    </source>
</reference>
<comment type="caution">
    <text evidence="1">The sequence shown here is derived from an EMBL/GenBank/DDBJ whole genome shotgun (WGS) entry which is preliminary data.</text>
</comment>
<protein>
    <submittedName>
        <fullName evidence="1">Uncharacterized protein</fullName>
    </submittedName>
</protein>
<proteinExistence type="predicted"/>
<sequence length="64" mass="7408">MAPVIEVTREALIARRDEILSRLGLTLDEYLRRAESSELSGDEWDARDDLDAIAFLLDERRFVD</sequence>